<dbReference type="Gene3D" id="3.40.50.300">
    <property type="entry name" value="P-loop containing nucleotide triphosphate hydrolases"/>
    <property type="match status" value="1"/>
</dbReference>
<proteinExistence type="predicted"/>
<dbReference type="STRING" id="1122997.GCA_000425285_02439"/>
<organism evidence="2 3">
    <name type="scientific">Acidipropionibacterium jensenii</name>
    <dbReference type="NCBI Taxonomy" id="1749"/>
    <lineage>
        <taxon>Bacteria</taxon>
        <taxon>Bacillati</taxon>
        <taxon>Actinomycetota</taxon>
        <taxon>Actinomycetes</taxon>
        <taxon>Propionibacteriales</taxon>
        <taxon>Propionibacteriaceae</taxon>
        <taxon>Acidipropionibacterium</taxon>
    </lineage>
</organism>
<protein>
    <submittedName>
        <fullName evidence="2">5-methylcytosine-specific restriction enzyme B</fullName>
        <ecNumber evidence="2">3.1.21.-</ecNumber>
    </submittedName>
</protein>
<evidence type="ECO:0000313" key="2">
    <source>
        <dbReference type="EMBL" id="VEI03191.1"/>
    </source>
</evidence>
<dbReference type="EC" id="3.1.21.-" evidence="2"/>
<name>A0A448NZ18_9ACTN</name>
<dbReference type="InterPro" id="IPR011704">
    <property type="entry name" value="ATPase_dyneun-rel_AAA"/>
</dbReference>
<dbReference type="PANTHER" id="PTHR37291:SF1">
    <property type="entry name" value="TYPE IV METHYL-DIRECTED RESTRICTION ENZYME ECOKMCRB SUBUNIT"/>
    <property type="match status" value="1"/>
</dbReference>
<dbReference type="SUPFAM" id="SSF52540">
    <property type="entry name" value="P-loop containing nucleoside triphosphate hydrolases"/>
    <property type="match status" value="1"/>
</dbReference>
<sequence>MLQDLHDRVVASRPTAEMTLAHEAGTVISHMLGDGRSVILPEVTIYTAEAAEELRSRIADNPIDGADVSQWDKLDRQLQGASREAVLLAAELVFLREHPLRSALPTTQRAHVERVLAHLDVPVPIPEPMSGWLARPAGKTGLTVGMSYHGHVWKHLPWLSQFVIHWCGLTDPEREAARNDPWILQHAMINSGEDRSDIRNVLQFLARPDEFEPIASADMKKKIRNGLADRIDDSSGDDPAAIDRDLFQIRAALAQDRAEPFQFWTPGVEELWKAAPTDSASSASDSTDLNEPRTRHYWIYSPGAQASQWPEFSTNGMMGIAWDELGDFSAYPNRESIRQRLDPQGTHGSMTNDVLAVWQFQNEIAVGDIVYAKHGKSTLIGRGEVTSDARYEPERDSFKNVRSVSWDHIGSWEHPGNAVLKTLTDITPYHDYVDNLEEVFADESEPEEAVVVTPLPRYDKTAFLNEVYLSEERYDRLRRLLTRKKNVILAGPPGVGKTYAAKRLAYSIIGAKDPSRVQMVQFHQSYSYEDFMMGYRPTESGGFTLTEGPFYRFCDRARADDPDRPYFFIIDEINRGNISKIFGELLMLIEADKRGQELRLLYKNETFSVPPNVYIIGMMNTADRSLAVLDYALRRRFGFFQMDPGFSSSGFMRWQRQVDSPALDHLVADIIDLNAAIAEDPALGSGFMIGHSFLCRPTSADDGWLGSVVEDELIPLLDEYWFDEPARAQEWAERLRNAAS</sequence>
<dbReference type="AlphaFoldDB" id="A0A448NZ18"/>
<dbReference type="GO" id="GO:0005524">
    <property type="term" value="F:ATP binding"/>
    <property type="evidence" value="ECO:0007669"/>
    <property type="project" value="InterPro"/>
</dbReference>
<dbReference type="PANTHER" id="PTHR37291">
    <property type="entry name" value="5-METHYLCYTOSINE-SPECIFIC RESTRICTION ENZYME B"/>
    <property type="match status" value="1"/>
</dbReference>
<dbReference type="EMBL" id="LR134473">
    <property type="protein sequence ID" value="VEI03191.1"/>
    <property type="molecule type" value="Genomic_DNA"/>
</dbReference>
<dbReference type="InterPro" id="IPR003593">
    <property type="entry name" value="AAA+_ATPase"/>
</dbReference>
<dbReference type="Proteomes" id="UP000277858">
    <property type="component" value="Chromosome"/>
</dbReference>
<dbReference type="InterPro" id="IPR027417">
    <property type="entry name" value="P-loop_NTPase"/>
</dbReference>
<accession>A0A448NZ18</accession>
<dbReference type="CDD" id="cd00009">
    <property type="entry name" value="AAA"/>
    <property type="match status" value="1"/>
</dbReference>
<dbReference type="InterPro" id="IPR052934">
    <property type="entry name" value="Methyl-DNA_Rec/Restrict_Enz"/>
</dbReference>
<dbReference type="RefSeq" id="WP_036982314.1">
    <property type="nucleotide sequence ID" value="NZ_LR134473.1"/>
</dbReference>
<dbReference type="GO" id="GO:0016887">
    <property type="term" value="F:ATP hydrolysis activity"/>
    <property type="evidence" value="ECO:0007669"/>
    <property type="project" value="InterPro"/>
</dbReference>
<evidence type="ECO:0000313" key="3">
    <source>
        <dbReference type="Proteomes" id="UP000277858"/>
    </source>
</evidence>
<keyword evidence="2" id="KW-0378">Hydrolase</keyword>
<evidence type="ECO:0000259" key="1">
    <source>
        <dbReference type="SMART" id="SM00382"/>
    </source>
</evidence>
<gene>
    <name evidence="2" type="primary">mcrB_2</name>
    <name evidence="2" type="ORF">NCTC13652_01390</name>
</gene>
<dbReference type="SMART" id="SM00382">
    <property type="entry name" value="AAA"/>
    <property type="match status" value="1"/>
</dbReference>
<reference evidence="2 3" key="1">
    <citation type="submission" date="2018-12" db="EMBL/GenBank/DDBJ databases">
        <authorList>
            <consortium name="Pathogen Informatics"/>
        </authorList>
    </citation>
    <scope>NUCLEOTIDE SEQUENCE [LARGE SCALE GENOMIC DNA]</scope>
    <source>
        <strain evidence="2 3">NCTC13652</strain>
    </source>
</reference>
<keyword evidence="3" id="KW-1185">Reference proteome</keyword>
<dbReference type="REBASE" id="289395">
    <property type="entry name" value="Aje13652McrBC2P"/>
</dbReference>
<dbReference type="Pfam" id="PF07728">
    <property type="entry name" value="AAA_5"/>
    <property type="match status" value="1"/>
</dbReference>
<feature type="domain" description="AAA+ ATPase" evidence="1">
    <location>
        <begin position="483"/>
        <end position="643"/>
    </location>
</feature>